<dbReference type="AlphaFoldDB" id="A0A6G1EYE5"/>
<protein>
    <submittedName>
        <fullName evidence="2">Uncharacterized protein</fullName>
    </submittedName>
</protein>
<reference evidence="2 3" key="1">
    <citation type="submission" date="2019-11" db="EMBL/GenBank/DDBJ databases">
        <title>Whole genome sequence of Oryza granulata.</title>
        <authorList>
            <person name="Li W."/>
        </authorList>
    </citation>
    <scope>NUCLEOTIDE SEQUENCE [LARGE SCALE GENOMIC DNA]</scope>
    <source>
        <strain evidence="3">cv. Menghai</strain>
        <tissue evidence="2">Leaf</tissue>
    </source>
</reference>
<dbReference type="Proteomes" id="UP000479710">
    <property type="component" value="Unassembled WGS sequence"/>
</dbReference>
<accession>A0A6G1EYE5</accession>
<keyword evidence="3" id="KW-1185">Reference proteome</keyword>
<feature type="compositionally biased region" description="Polar residues" evidence="1">
    <location>
        <begin position="1"/>
        <end position="10"/>
    </location>
</feature>
<sequence>MENSSPQLPTGESPPPASSHPPPPPLDASANLITALAAATRQLPPATRTDSSPHLPTRRRPRPFSLKLSWHRLHRGNDTALFVTPSSSSATSNSKGKGGKGKNSGGNGGGSGGNHSGGDRSGGGLKQQTPTPPLRPWVMMAPWAPTPWAALSRGLLPGGLLVDQVFLDRGPISRPSMPST</sequence>
<feature type="region of interest" description="Disordered" evidence="1">
    <location>
        <begin position="1"/>
        <end position="138"/>
    </location>
</feature>
<proteinExistence type="predicted"/>
<evidence type="ECO:0000256" key="1">
    <source>
        <dbReference type="SAM" id="MobiDB-lite"/>
    </source>
</evidence>
<name>A0A6G1EYE5_9ORYZ</name>
<dbReference type="EMBL" id="SPHZ02000002">
    <property type="protein sequence ID" value="KAF0929592.1"/>
    <property type="molecule type" value="Genomic_DNA"/>
</dbReference>
<evidence type="ECO:0000313" key="3">
    <source>
        <dbReference type="Proteomes" id="UP000479710"/>
    </source>
</evidence>
<feature type="compositionally biased region" description="Low complexity" evidence="1">
    <location>
        <begin position="28"/>
        <end position="40"/>
    </location>
</feature>
<organism evidence="2 3">
    <name type="scientific">Oryza meyeriana var. granulata</name>
    <dbReference type="NCBI Taxonomy" id="110450"/>
    <lineage>
        <taxon>Eukaryota</taxon>
        <taxon>Viridiplantae</taxon>
        <taxon>Streptophyta</taxon>
        <taxon>Embryophyta</taxon>
        <taxon>Tracheophyta</taxon>
        <taxon>Spermatophyta</taxon>
        <taxon>Magnoliopsida</taxon>
        <taxon>Liliopsida</taxon>
        <taxon>Poales</taxon>
        <taxon>Poaceae</taxon>
        <taxon>BOP clade</taxon>
        <taxon>Oryzoideae</taxon>
        <taxon>Oryzeae</taxon>
        <taxon>Oryzinae</taxon>
        <taxon>Oryza</taxon>
        <taxon>Oryza meyeriana</taxon>
    </lineage>
</organism>
<gene>
    <name evidence="2" type="ORF">E2562_022790</name>
</gene>
<comment type="caution">
    <text evidence="2">The sequence shown here is derived from an EMBL/GenBank/DDBJ whole genome shotgun (WGS) entry which is preliminary data.</text>
</comment>
<evidence type="ECO:0000313" key="2">
    <source>
        <dbReference type="EMBL" id="KAF0929592.1"/>
    </source>
</evidence>
<feature type="compositionally biased region" description="Low complexity" evidence="1">
    <location>
        <begin position="86"/>
        <end position="95"/>
    </location>
</feature>
<feature type="compositionally biased region" description="Pro residues" evidence="1">
    <location>
        <begin position="12"/>
        <end position="26"/>
    </location>
</feature>
<feature type="compositionally biased region" description="Gly residues" evidence="1">
    <location>
        <begin position="101"/>
        <end position="125"/>
    </location>
</feature>